<dbReference type="STRING" id="370622.LA66_13865"/>
<reference evidence="2 3" key="1">
    <citation type="submission" date="2014-09" db="EMBL/GenBank/DDBJ databases">
        <title>Isolation and characterization of Aurantimonas altamirensis ON-56566 from clinical sample following a dog bite.</title>
        <authorList>
            <person name="Eshaghi A."/>
            <person name="Li A."/>
            <person name="Shahinas D."/>
            <person name="Bahn P."/>
            <person name="Kus J.V."/>
            <person name="Patel S.N."/>
        </authorList>
    </citation>
    <scope>NUCLEOTIDE SEQUENCE [LARGE SCALE GENOMIC DNA]</scope>
    <source>
        <strain evidence="2 3">ON-56566</strain>
    </source>
</reference>
<name>A0A0B1Q152_9HYPH</name>
<gene>
    <name evidence="2" type="ORF">LA66_13865</name>
</gene>
<dbReference type="OrthoDB" id="6555107at2"/>
<protein>
    <recommendedName>
        <fullName evidence="4">Outer membrane protein beta-barrel domain-containing protein</fullName>
    </recommendedName>
</protein>
<evidence type="ECO:0000313" key="3">
    <source>
        <dbReference type="Proteomes" id="UP000030826"/>
    </source>
</evidence>
<accession>A0A0B1Q152</accession>
<dbReference type="EMBL" id="JRFJ01000003">
    <property type="protein sequence ID" value="KHJ54518.1"/>
    <property type="molecule type" value="Genomic_DNA"/>
</dbReference>
<evidence type="ECO:0000313" key="2">
    <source>
        <dbReference type="EMBL" id="KHJ54518.1"/>
    </source>
</evidence>
<comment type="caution">
    <text evidence="2">The sequence shown here is derived from an EMBL/GenBank/DDBJ whole genome shotgun (WGS) entry which is preliminary data.</text>
</comment>
<dbReference type="SUPFAM" id="SSF103515">
    <property type="entry name" value="Autotransporter"/>
    <property type="match status" value="1"/>
</dbReference>
<feature type="signal peptide" evidence="1">
    <location>
        <begin position="1"/>
        <end position="19"/>
    </location>
</feature>
<sequence>MKALLGAVLTLSSLGTALAADAVSPMAPITHTTEREGWRFAVSPYLWVAGLDGKMAQFGSPIVEVNESFTDILQNLDIGFMSIAEARNGDFSVFNDLQYSKVSTDATTPLGILAGTIDARSTTFSGLLGAGYTIAKSDAGFLDVAIGARIWSVDTELSFYGGLLDGRTVSDGDTWVDGLAGFRGNYNFTPRLYVTGWGLIGAGEADLDWDVAAGLGYRISDRFSSVLGYRALGVDYSNDQDFVFDVIQHGPILGIVARF</sequence>
<dbReference type="Proteomes" id="UP000030826">
    <property type="component" value="Unassembled WGS sequence"/>
</dbReference>
<feature type="chain" id="PRO_5002060134" description="Outer membrane protein beta-barrel domain-containing protein" evidence="1">
    <location>
        <begin position="20"/>
        <end position="259"/>
    </location>
</feature>
<dbReference type="RefSeq" id="WP_039194129.1">
    <property type="nucleotide sequence ID" value="NZ_JRFJ01000003.1"/>
</dbReference>
<dbReference type="InterPro" id="IPR036709">
    <property type="entry name" value="Autotransporte_beta_dom_sf"/>
</dbReference>
<evidence type="ECO:0008006" key="4">
    <source>
        <dbReference type="Google" id="ProtNLM"/>
    </source>
</evidence>
<evidence type="ECO:0000256" key="1">
    <source>
        <dbReference type="SAM" id="SignalP"/>
    </source>
</evidence>
<organism evidence="2 3">
    <name type="scientific">Aureimonas altamirensis</name>
    <dbReference type="NCBI Taxonomy" id="370622"/>
    <lineage>
        <taxon>Bacteria</taxon>
        <taxon>Pseudomonadati</taxon>
        <taxon>Pseudomonadota</taxon>
        <taxon>Alphaproteobacteria</taxon>
        <taxon>Hyphomicrobiales</taxon>
        <taxon>Aurantimonadaceae</taxon>
        <taxon>Aureimonas</taxon>
    </lineage>
</organism>
<keyword evidence="1" id="KW-0732">Signal</keyword>
<proteinExistence type="predicted"/>
<dbReference type="AlphaFoldDB" id="A0A0B1Q152"/>